<evidence type="ECO:0000313" key="11">
    <source>
        <dbReference type="EMBL" id="CAG9861270.1"/>
    </source>
</evidence>
<proteinExistence type="inferred from homology"/>
<dbReference type="GO" id="GO:0006334">
    <property type="term" value="P:nucleosome assembly"/>
    <property type="evidence" value="ECO:0007669"/>
    <property type="project" value="TreeGrafter"/>
</dbReference>
<feature type="compositionally biased region" description="Polar residues" evidence="9">
    <location>
        <begin position="670"/>
        <end position="685"/>
    </location>
</feature>
<feature type="compositionally biased region" description="Acidic residues" evidence="9">
    <location>
        <begin position="443"/>
        <end position="454"/>
    </location>
</feature>
<organism evidence="11 12">
    <name type="scientific">Phyllotreta striolata</name>
    <name type="common">Striped flea beetle</name>
    <name type="synonym">Crioceris striolata</name>
    <dbReference type="NCBI Taxonomy" id="444603"/>
    <lineage>
        <taxon>Eukaryota</taxon>
        <taxon>Metazoa</taxon>
        <taxon>Ecdysozoa</taxon>
        <taxon>Arthropoda</taxon>
        <taxon>Hexapoda</taxon>
        <taxon>Insecta</taxon>
        <taxon>Pterygota</taxon>
        <taxon>Neoptera</taxon>
        <taxon>Endopterygota</taxon>
        <taxon>Coleoptera</taxon>
        <taxon>Polyphaga</taxon>
        <taxon>Cucujiformia</taxon>
        <taxon>Chrysomeloidea</taxon>
        <taxon>Chrysomelidae</taxon>
        <taxon>Galerucinae</taxon>
        <taxon>Alticini</taxon>
        <taxon>Phyllotreta</taxon>
    </lineage>
</organism>
<comment type="subcellular location">
    <subcellularLocation>
        <location evidence="1">Nucleus</location>
    </subcellularLocation>
</comment>
<feature type="region of interest" description="Disordered" evidence="9">
    <location>
        <begin position="439"/>
        <end position="468"/>
    </location>
</feature>
<dbReference type="GO" id="GO:0033186">
    <property type="term" value="C:CAF-1 complex"/>
    <property type="evidence" value="ECO:0007669"/>
    <property type="project" value="TreeGrafter"/>
</dbReference>
<evidence type="ECO:0000256" key="3">
    <source>
        <dbReference type="ARBA" id="ARBA00022574"/>
    </source>
</evidence>
<keyword evidence="6" id="KW-0156">Chromatin regulator</keyword>
<feature type="region of interest" description="Disordered" evidence="9">
    <location>
        <begin position="527"/>
        <end position="563"/>
    </location>
</feature>
<dbReference type="InterPro" id="IPR015943">
    <property type="entry name" value="WD40/YVTN_repeat-like_dom_sf"/>
</dbReference>
<evidence type="ECO:0000313" key="12">
    <source>
        <dbReference type="Proteomes" id="UP001153712"/>
    </source>
</evidence>
<dbReference type="Pfam" id="PF24105">
    <property type="entry name" value="Beta-prop_CAF1B_HIR1"/>
    <property type="match status" value="1"/>
</dbReference>
<dbReference type="GO" id="GO:0006281">
    <property type="term" value="P:DNA repair"/>
    <property type="evidence" value="ECO:0007669"/>
    <property type="project" value="UniProtKB-KW"/>
</dbReference>
<dbReference type="PANTHER" id="PTHR15271:SF4">
    <property type="entry name" value="CHROMATIN ASSEMBLY FACTOR 1 SUBUNIT B"/>
    <property type="match status" value="1"/>
</dbReference>
<feature type="domain" description="CAF1B/HIR1 beta-propeller" evidence="10">
    <location>
        <begin position="1"/>
        <end position="375"/>
    </location>
</feature>
<feature type="compositionally biased region" description="Basic and acidic residues" evidence="9">
    <location>
        <begin position="527"/>
        <end position="557"/>
    </location>
</feature>
<evidence type="ECO:0000256" key="9">
    <source>
        <dbReference type="SAM" id="MobiDB-lite"/>
    </source>
</evidence>
<sequence length="788" mass="89464">MRCTIPEISWHNREPVLSVDIHPVSDNNYKLASSGGDSHILIWQMVLLENGSVKQEVVSDLKRHQKSVNSVRWSYSGQYLASADDDANIIIWQLKTDNIPLLEDDSDDKETWIVFKILRGHKEDIYDLCWSVDNSKLLTGSVDNTAIIWDLTKGRSDIILSDHKGFVQGVAWDPKDQLLATISTDRICRIFDKSGKQVKKRIYKGFVPVPDEHFLHEKECKYFHDDTFKSFFRRLQFTPDGSLLIVPSGHLQADNCKNYLNCTLLFTLDNLTEPVAVLPLDKQSSTVVRCCPLLFHLHEKGPEPVIKLPYRMIFAISTDHDIILYDTQQVKPFAKLSNIHYTRITDLSWSSDGLLLIASSTDGFCSLISFSPEELGREYVKPISEEETSVTIASDNDENIDESYKSSVEVAVQKDSKEKEAKKRPSFLLQWAQNTKQAKKEETDEVVEIQDDDDSNKSNVESTETIKVDKEKLQKTPKKGINVLTPRRIKPTKIGNSEDKNDAIIDTQKETQKPVNILIPRRIKPIKIDGDNKNESKDPKISPSDRIDDDKSKDETLKITPRKGINVLTPKRIKPTQIDEDKDKNKAVIETNSSQKPAVNVLTPRRIKPTRVDDKDTNFTLKLNESKELKNSPTAVNVTPTASPVITKEPLEATPRKDINVLTPKRIKPTTINTNNKATTETNRLSPAAATLTREETKPIEEKEESPAKDETPKTKTRKELKFTPPKDNKIVTKSAKKDKEKDAKKRSSFILQWARNTPKKPKNTNEVIVIDDDEERLMKGQSKTDGI</sequence>
<feature type="compositionally biased region" description="Polar residues" evidence="9">
    <location>
        <begin position="631"/>
        <end position="644"/>
    </location>
</feature>
<feature type="compositionally biased region" description="Basic and acidic residues" evidence="9">
    <location>
        <begin position="693"/>
        <end position="746"/>
    </location>
</feature>
<keyword evidence="12" id="KW-1185">Reference proteome</keyword>
<dbReference type="GO" id="GO:0005634">
    <property type="term" value="C:nucleus"/>
    <property type="evidence" value="ECO:0007669"/>
    <property type="project" value="UniProtKB-SubCell"/>
</dbReference>
<reference evidence="11" key="1">
    <citation type="submission" date="2022-01" db="EMBL/GenBank/DDBJ databases">
        <authorList>
            <person name="King R."/>
        </authorList>
    </citation>
    <scope>NUCLEOTIDE SEQUENCE</scope>
</reference>
<dbReference type="PANTHER" id="PTHR15271">
    <property type="entry name" value="CHROMATIN ASSEMBLY FACTOR 1 SUBUNIT B"/>
    <property type="match status" value="1"/>
</dbReference>
<dbReference type="InterPro" id="IPR045145">
    <property type="entry name" value="PTHR15271"/>
</dbReference>
<dbReference type="AlphaFoldDB" id="A0A9N9TVE6"/>
<keyword evidence="7" id="KW-0234">DNA repair</keyword>
<evidence type="ECO:0000256" key="6">
    <source>
        <dbReference type="ARBA" id="ARBA00022853"/>
    </source>
</evidence>
<name>A0A9N9TVE6_PHYSR</name>
<evidence type="ECO:0000256" key="2">
    <source>
        <dbReference type="ARBA" id="ARBA00007306"/>
    </source>
</evidence>
<evidence type="ECO:0000256" key="7">
    <source>
        <dbReference type="ARBA" id="ARBA00023204"/>
    </source>
</evidence>
<keyword evidence="5" id="KW-0227">DNA damage</keyword>
<accession>A0A9N9TVE6</accession>
<dbReference type="InterPro" id="IPR001680">
    <property type="entry name" value="WD40_rpt"/>
</dbReference>
<evidence type="ECO:0000256" key="4">
    <source>
        <dbReference type="ARBA" id="ARBA00022737"/>
    </source>
</evidence>
<dbReference type="InterPro" id="IPR036322">
    <property type="entry name" value="WD40_repeat_dom_sf"/>
</dbReference>
<dbReference type="OrthoDB" id="71227at2759"/>
<dbReference type="InterPro" id="IPR055410">
    <property type="entry name" value="Beta-prop_CAF1B_HIR1"/>
</dbReference>
<evidence type="ECO:0000256" key="5">
    <source>
        <dbReference type="ARBA" id="ARBA00022763"/>
    </source>
</evidence>
<gene>
    <name evidence="11" type="ORF">PHYEVI_LOCUS7613</name>
</gene>
<dbReference type="Proteomes" id="UP001153712">
    <property type="component" value="Chromosome 4"/>
</dbReference>
<dbReference type="PROSITE" id="PS00678">
    <property type="entry name" value="WD_REPEATS_1"/>
    <property type="match status" value="1"/>
</dbReference>
<dbReference type="InterPro" id="IPR019775">
    <property type="entry name" value="WD40_repeat_CS"/>
</dbReference>
<dbReference type="SUPFAM" id="SSF50978">
    <property type="entry name" value="WD40 repeat-like"/>
    <property type="match status" value="1"/>
</dbReference>
<protein>
    <recommendedName>
        <fullName evidence="10">CAF1B/HIR1 beta-propeller domain-containing protein</fullName>
    </recommendedName>
</protein>
<feature type="region of interest" description="Disordered" evidence="9">
    <location>
        <begin position="630"/>
        <end position="652"/>
    </location>
</feature>
<dbReference type="GO" id="GO:0006335">
    <property type="term" value="P:DNA replication-dependent chromatin assembly"/>
    <property type="evidence" value="ECO:0007669"/>
    <property type="project" value="InterPro"/>
</dbReference>
<keyword evidence="8" id="KW-0539">Nucleus</keyword>
<evidence type="ECO:0000256" key="8">
    <source>
        <dbReference type="ARBA" id="ARBA00023242"/>
    </source>
</evidence>
<dbReference type="SMART" id="SM00320">
    <property type="entry name" value="WD40"/>
    <property type="match status" value="5"/>
</dbReference>
<feature type="region of interest" description="Disordered" evidence="9">
    <location>
        <begin position="670"/>
        <end position="772"/>
    </location>
</feature>
<evidence type="ECO:0000256" key="1">
    <source>
        <dbReference type="ARBA" id="ARBA00004123"/>
    </source>
</evidence>
<dbReference type="FunFam" id="2.130.10.10:FF:002897">
    <property type="entry name" value="Protein HIRA homolog-like Protein"/>
    <property type="match status" value="1"/>
</dbReference>
<dbReference type="EMBL" id="OU900097">
    <property type="protein sequence ID" value="CAG9861270.1"/>
    <property type="molecule type" value="Genomic_DNA"/>
</dbReference>
<keyword evidence="3" id="KW-0853">WD repeat</keyword>
<keyword evidence="4" id="KW-0677">Repeat</keyword>
<dbReference type="Gene3D" id="2.130.10.10">
    <property type="entry name" value="YVTN repeat-like/Quinoprotein amine dehydrogenase"/>
    <property type="match status" value="2"/>
</dbReference>
<comment type="similarity">
    <text evidence="2">Belongs to the WD repeat HIR1 family.</text>
</comment>
<evidence type="ECO:0000259" key="10">
    <source>
        <dbReference type="Pfam" id="PF24105"/>
    </source>
</evidence>